<evidence type="ECO:0000313" key="1">
    <source>
        <dbReference type="EMBL" id="CAH0404812.1"/>
    </source>
</evidence>
<gene>
    <name evidence="1" type="ORF">CHILSU_LOCUS8160</name>
</gene>
<evidence type="ECO:0000313" key="2">
    <source>
        <dbReference type="Proteomes" id="UP001153292"/>
    </source>
</evidence>
<reference evidence="1" key="1">
    <citation type="submission" date="2021-12" db="EMBL/GenBank/DDBJ databases">
        <authorList>
            <person name="King R."/>
        </authorList>
    </citation>
    <scope>NUCLEOTIDE SEQUENCE</scope>
</reference>
<dbReference type="Proteomes" id="UP001153292">
    <property type="component" value="Chromosome 3"/>
</dbReference>
<protein>
    <submittedName>
        <fullName evidence="1">Uncharacterized protein</fullName>
    </submittedName>
</protein>
<keyword evidence="2" id="KW-1185">Reference proteome</keyword>
<proteinExistence type="predicted"/>
<sequence>MRLHLGGDVSASQFSDLLLKLSNGDYPENYGMMAIASHLCTSVTTVENLISKITHTLRSSR</sequence>
<dbReference type="EMBL" id="OU963896">
    <property type="protein sequence ID" value="CAH0404812.1"/>
    <property type="molecule type" value="Genomic_DNA"/>
</dbReference>
<name>A0ABN8B625_CHISP</name>
<organism evidence="1 2">
    <name type="scientific">Chilo suppressalis</name>
    <name type="common">Asiatic rice borer moth</name>
    <dbReference type="NCBI Taxonomy" id="168631"/>
    <lineage>
        <taxon>Eukaryota</taxon>
        <taxon>Metazoa</taxon>
        <taxon>Ecdysozoa</taxon>
        <taxon>Arthropoda</taxon>
        <taxon>Hexapoda</taxon>
        <taxon>Insecta</taxon>
        <taxon>Pterygota</taxon>
        <taxon>Neoptera</taxon>
        <taxon>Endopterygota</taxon>
        <taxon>Lepidoptera</taxon>
        <taxon>Glossata</taxon>
        <taxon>Ditrysia</taxon>
        <taxon>Pyraloidea</taxon>
        <taxon>Crambidae</taxon>
        <taxon>Crambinae</taxon>
        <taxon>Chilo</taxon>
    </lineage>
</organism>
<accession>A0ABN8B625</accession>